<keyword evidence="3" id="KW-1185">Reference proteome</keyword>
<evidence type="ECO:0000313" key="3">
    <source>
        <dbReference type="Proteomes" id="UP001144313"/>
    </source>
</evidence>
<dbReference type="Pfam" id="PF13643">
    <property type="entry name" value="DUF4145"/>
    <property type="match status" value="1"/>
</dbReference>
<dbReference type="Proteomes" id="UP001144313">
    <property type="component" value="Unassembled WGS sequence"/>
</dbReference>
<organism evidence="2 3">
    <name type="scientific">Glycomyces algeriensis</name>
    <dbReference type="NCBI Taxonomy" id="256037"/>
    <lineage>
        <taxon>Bacteria</taxon>
        <taxon>Bacillati</taxon>
        <taxon>Actinomycetota</taxon>
        <taxon>Actinomycetes</taxon>
        <taxon>Glycomycetales</taxon>
        <taxon>Glycomycetaceae</taxon>
        <taxon>Glycomyces</taxon>
    </lineage>
</organism>
<reference evidence="2" key="1">
    <citation type="submission" date="2022-12" db="EMBL/GenBank/DDBJ databases">
        <title>Reference genome sequencing for broad-spectrum identification of bacterial and archaeal isolates by mass spectrometry.</title>
        <authorList>
            <person name="Sekiguchi Y."/>
            <person name="Tourlousse D.M."/>
        </authorList>
    </citation>
    <scope>NUCLEOTIDE SEQUENCE</scope>
    <source>
        <strain evidence="2">LLR39Z86</strain>
    </source>
</reference>
<gene>
    <name evidence="2" type="ORF">GALLR39Z86_13640</name>
</gene>
<comment type="caution">
    <text evidence="2">The sequence shown here is derived from an EMBL/GenBank/DDBJ whole genome shotgun (WGS) entry which is preliminary data.</text>
</comment>
<protein>
    <recommendedName>
        <fullName evidence="1">DUF4145 domain-containing protein</fullName>
    </recommendedName>
</protein>
<feature type="domain" description="DUF4145" evidence="1">
    <location>
        <begin position="108"/>
        <end position="196"/>
    </location>
</feature>
<sequence length="226" mass="25447">MPAHECHNCGVTSQMVLHGNPIHIDSFVVPESYPEHYEIWTAPYRCAHCQHVNIGTVPIPVDYDGFVRPETARATMAASDAELSWTPARVQAPTYQYVPERIASAAAEAYACHSVEAYRAAVILARAVIEAIAKDKGITERKSLEWKIEKLREQDMVREYVEEAAHEVRHLGNDMAHGDFEESIRQQDSMEILEFMGVVLTEVYEGPGRAKARREAREAQKVAKKT</sequence>
<dbReference type="InterPro" id="IPR025285">
    <property type="entry name" value="DUF4145"/>
</dbReference>
<evidence type="ECO:0000313" key="2">
    <source>
        <dbReference type="EMBL" id="GLI41514.1"/>
    </source>
</evidence>
<accession>A0A9W6G729</accession>
<evidence type="ECO:0000259" key="1">
    <source>
        <dbReference type="Pfam" id="PF13643"/>
    </source>
</evidence>
<dbReference type="EMBL" id="BSDT01000001">
    <property type="protein sequence ID" value="GLI41514.1"/>
    <property type="molecule type" value="Genomic_DNA"/>
</dbReference>
<name>A0A9W6G729_9ACTN</name>
<dbReference type="AlphaFoldDB" id="A0A9W6G729"/>
<proteinExistence type="predicted"/>